<dbReference type="InterPro" id="IPR043504">
    <property type="entry name" value="Peptidase_S1_PA_chymotrypsin"/>
</dbReference>
<evidence type="ECO:0000256" key="4">
    <source>
        <dbReference type="ARBA" id="ARBA00022801"/>
    </source>
</evidence>
<reference evidence="8 9" key="1">
    <citation type="submission" date="2018-06" db="EMBL/GenBank/DDBJ databases">
        <title>Comparative genomics of Brasilonema spp. strains.</title>
        <authorList>
            <person name="Alvarenga D.O."/>
            <person name="Fiore M.F."/>
            <person name="Varani A.M."/>
        </authorList>
    </citation>
    <scope>NUCLEOTIDE SEQUENCE [LARGE SCALE GENOMIC DNA]</scope>
    <source>
        <strain evidence="8 9">SPC951</strain>
    </source>
</reference>
<evidence type="ECO:0000313" key="9">
    <source>
        <dbReference type="Proteomes" id="UP000718564"/>
    </source>
</evidence>
<dbReference type="InterPro" id="IPR045437">
    <property type="entry name" value="EAD8"/>
</dbReference>
<comment type="similarity">
    <text evidence="1 6">Belongs to the peptidase S1B family.</text>
</comment>
<dbReference type="SUPFAM" id="SSF50494">
    <property type="entry name" value="Trypsin-like serine proteases"/>
    <property type="match status" value="1"/>
</dbReference>
<dbReference type="EMBL" id="QMEB01000186">
    <property type="protein sequence ID" value="NMG21700.1"/>
    <property type="molecule type" value="Genomic_DNA"/>
</dbReference>
<keyword evidence="5 6" id="KW-0720">Serine protease</keyword>
<accession>A0ABX1PB80</accession>
<dbReference type="Gene3D" id="2.40.10.10">
    <property type="entry name" value="Trypsin-like serine proteases"/>
    <property type="match status" value="2"/>
</dbReference>
<dbReference type="PRINTS" id="PR00839">
    <property type="entry name" value="V8PROTEASE"/>
</dbReference>
<comment type="caution">
    <text evidence="8">The sequence shown here is derived from an EMBL/GenBank/DDBJ whole genome shotgun (WGS) entry which is preliminary data.</text>
</comment>
<feature type="domain" description="Effector-associated" evidence="7">
    <location>
        <begin position="8"/>
        <end position="106"/>
    </location>
</feature>
<keyword evidence="3" id="KW-0732">Signal</keyword>
<organism evidence="8 9">
    <name type="scientific">Brasilonema bromeliae SPC951</name>
    <dbReference type="NCBI Taxonomy" id="385972"/>
    <lineage>
        <taxon>Bacteria</taxon>
        <taxon>Bacillati</taxon>
        <taxon>Cyanobacteriota</taxon>
        <taxon>Cyanophyceae</taxon>
        <taxon>Nostocales</taxon>
        <taxon>Scytonemataceae</taxon>
        <taxon>Brasilonema</taxon>
        <taxon>Bromeliae group (in: Brasilonema)</taxon>
    </lineage>
</organism>
<dbReference type="Pfam" id="PF13365">
    <property type="entry name" value="Trypsin_2"/>
    <property type="match status" value="1"/>
</dbReference>
<evidence type="ECO:0000259" key="7">
    <source>
        <dbReference type="Pfam" id="PF19961"/>
    </source>
</evidence>
<dbReference type="PANTHER" id="PTHR36234">
    <property type="entry name" value="LYSYL ENDOPEPTIDASE"/>
    <property type="match status" value="1"/>
</dbReference>
<dbReference type="GO" id="GO:0008233">
    <property type="term" value="F:peptidase activity"/>
    <property type="evidence" value="ECO:0007669"/>
    <property type="project" value="UniProtKB-KW"/>
</dbReference>
<keyword evidence="4 6" id="KW-0378">Hydrolase</keyword>
<name>A0ABX1PB80_9CYAN</name>
<sequence length="353" mass="39163">MTVQLSQPNFQRLTRIVQNLPDFANVRDRRRLVAGALQGAAQADVIMARLDLDGSPMGVSVEVVRFFCQFGRVAYDKEALAVFLNYIQPFTGDEDKDFIVELFQNYPLDVPASPSRGINNWRGMDSTADIKEKIIGENTLRDIYILNLALEASKAVVRIRTPEGLGTGFMIAPDLLMTNNHVIQSQEVGDKSNFSFNYQLDINGKECPTQIIGALPNGAFYTNKELDVTVVTLKDVPNFGKPLIFKSKLMRRDERVAIIQHPGGHLKKISIQNNFVAYADNQVLQYTTSTEPGSSGSPVFDDDFLVVGIHHSGGMLPEPSTQRRYLRNAGTSAVALLNDLKNNAPEIYARLAI</sequence>
<keyword evidence="9" id="KW-1185">Reference proteome</keyword>
<dbReference type="InterPro" id="IPR009003">
    <property type="entry name" value="Peptidase_S1_PA"/>
</dbReference>
<gene>
    <name evidence="8" type="ORF">DP116_20540</name>
</gene>
<evidence type="ECO:0000256" key="2">
    <source>
        <dbReference type="ARBA" id="ARBA00022670"/>
    </source>
</evidence>
<dbReference type="PANTHER" id="PTHR36234:SF5">
    <property type="entry name" value="LYSYL ENDOPEPTIDASE"/>
    <property type="match status" value="1"/>
</dbReference>
<dbReference type="Pfam" id="PF19961">
    <property type="entry name" value="EAD8"/>
    <property type="match status" value="1"/>
</dbReference>
<evidence type="ECO:0000256" key="6">
    <source>
        <dbReference type="RuleBase" id="RU004296"/>
    </source>
</evidence>
<dbReference type="InterPro" id="IPR008256">
    <property type="entry name" value="Peptidase_S1B"/>
</dbReference>
<dbReference type="GO" id="GO:0006508">
    <property type="term" value="P:proteolysis"/>
    <property type="evidence" value="ECO:0007669"/>
    <property type="project" value="UniProtKB-KW"/>
</dbReference>
<evidence type="ECO:0000313" key="8">
    <source>
        <dbReference type="EMBL" id="NMG21700.1"/>
    </source>
</evidence>
<evidence type="ECO:0000256" key="1">
    <source>
        <dbReference type="ARBA" id="ARBA00008764"/>
    </source>
</evidence>
<dbReference type="EC" id="3.4.21.-" evidence="6"/>
<protein>
    <recommendedName>
        <fullName evidence="6">Serine protease</fullName>
        <ecNumber evidence="6">3.4.21.-</ecNumber>
    </recommendedName>
</protein>
<dbReference type="Proteomes" id="UP000718564">
    <property type="component" value="Unassembled WGS sequence"/>
</dbReference>
<evidence type="ECO:0000256" key="5">
    <source>
        <dbReference type="ARBA" id="ARBA00022825"/>
    </source>
</evidence>
<evidence type="ECO:0000256" key="3">
    <source>
        <dbReference type="ARBA" id="ARBA00022729"/>
    </source>
</evidence>
<keyword evidence="2 6" id="KW-0645">Protease</keyword>
<proteinExistence type="inferred from homology"/>